<evidence type="ECO:0000256" key="2">
    <source>
        <dbReference type="ARBA" id="ARBA00022946"/>
    </source>
</evidence>
<proteinExistence type="evidence at transcript level"/>
<dbReference type="PANTHER" id="PTHR28595">
    <property type="entry name" value="39S RIBOSOMAL PROTEIN L54, MITOCHONDRIAL"/>
    <property type="match status" value="1"/>
</dbReference>
<evidence type="ECO:0000256" key="1">
    <source>
        <dbReference type="ARBA" id="ARBA00004173"/>
    </source>
</evidence>
<dbReference type="PANTHER" id="PTHR28595:SF1">
    <property type="entry name" value="LARGE RIBOSOMAL SUBUNIT PROTEIN ML54"/>
    <property type="match status" value="1"/>
</dbReference>
<dbReference type="InterPro" id="IPR013870">
    <property type="entry name" value="Ribosomal_mL54"/>
</dbReference>
<sequence>MALIFPSFEYFFNKSTYRFSKNTKTLVVPGLGTKKGKTKAAPVAEKRIIPVESDPEKLVNFVCGSNILKQGQDVEIKPDSEYPDWLFKMKLEAKATPLEEMDQNTLEYWRRLRKLALRRQCRLMRLKKF</sequence>
<dbReference type="GO" id="GO:0003735">
    <property type="term" value="F:structural constituent of ribosome"/>
    <property type="evidence" value="ECO:0007669"/>
    <property type="project" value="TreeGrafter"/>
</dbReference>
<name>A0A4Y7LPW9_9CRUS</name>
<protein>
    <recommendedName>
        <fullName evidence="7">Large ribosomal subunit protein mL54</fullName>
    </recommendedName>
</protein>
<dbReference type="AlphaFoldDB" id="A0A4Y7LPW9"/>
<dbReference type="Pfam" id="PF08561">
    <property type="entry name" value="Ribosomal_L37"/>
    <property type="match status" value="1"/>
</dbReference>
<dbReference type="GO" id="GO:0005762">
    <property type="term" value="C:mitochondrial large ribosomal subunit"/>
    <property type="evidence" value="ECO:0007669"/>
    <property type="project" value="TreeGrafter"/>
</dbReference>
<evidence type="ECO:0000313" key="8">
    <source>
        <dbReference type="EMBL" id="SVE70204.1"/>
    </source>
</evidence>
<keyword evidence="2" id="KW-0809">Transit peptide</keyword>
<comment type="subcellular location">
    <subcellularLocation>
        <location evidence="1">Mitochondrion</location>
    </subcellularLocation>
</comment>
<keyword evidence="5" id="KW-0687">Ribonucleoprotein</keyword>
<comment type="similarity">
    <text evidence="6">Belongs to the mitochondrion-specific ribosomal protein mL54 family.</text>
</comment>
<accession>A0A4Y7LPW9</accession>
<dbReference type="EMBL" id="LR000585">
    <property type="protein sequence ID" value="SVE70204.1"/>
    <property type="molecule type" value="mRNA"/>
</dbReference>
<gene>
    <name evidence="8" type="primary">EOG090X0KWJ</name>
</gene>
<organism evidence="8">
    <name type="scientific">Eubosmina coregoni</name>
    <dbReference type="NCBI Taxonomy" id="186181"/>
    <lineage>
        <taxon>Eukaryota</taxon>
        <taxon>Metazoa</taxon>
        <taxon>Ecdysozoa</taxon>
        <taxon>Arthropoda</taxon>
        <taxon>Crustacea</taxon>
        <taxon>Branchiopoda</taxon>
        <taxon>Diplostraca</taxon>
        <taxon>Cladocera</taxon>
        <taxon>Anomopoda</taxon>
        <taxon>Bosminidae</taxon>
        <taxon>Eubosmina</taxon>
    </lineage>
</organism>
<evidence type="ECO:0000256" key="6">
    <source>
        <dbReference type="ARBA" id="ARBA00033752"/>
    </source>
</evidence>
<evidence type="ECO:0000256" key="3">
    <source>
        <dbReference type="ARBA" id="ARBA00022980"/>
    </source>
</evidence>
<evidence type="ECO:0000256" key="4">
    <source>
        <dbReference type="ARBA" id="ARBA00023128"/>
    </source>
</evidence>
<keyword evidence="4" id="KW-0496">Mitochondrion</keyword>
<reference evidence="8" key="1">
    <citation type="submission" date="2018-08" db="EMBL/GenBank/DDBJ databases">
        <authorList>
            <person name="Cornetti L."/>
        </authorList>
    </citation>
    <scope>NUCLEOTIDE SEQUENCE</scope>
    <source>
        <strain evidence="8">FI-BAL1-1</strain>
    </source>
</reference>
<evidence type="ECO:0000256" key="5">
    <source>
        <dbReference type="ARBA" id="ARBA00023274"/>
    </source>
</evidence>
<keyword evidence="3" id="KW-0689">Ribosomal protein</keyword>
<evidence type="ECO:0000256" key="7">
    <source>
        <dbReference type="ARBA" id="ARBA00035179"/>
    </source>
</evidence>